<name>A0ABD2KDH1_9BILA</name>
<evidence type="ECO:0000259" key="2">
    <source>
        <dbReference type="PROSITE" id="PS50144"/>
    </source>
</evidence>
<keyword evidence="4" id="KW-1185">Reference proteome</keyword>
<evidence type="ECO:0008006" key="5">
    <source>
        <dbReference type="Google" id="ProtNLM"/>
    </source>
</evidence>
<dbReference type="PROSITE" id="PS50144">
    <property type="entry name" value="MATH"/>
    <property type="match status" value="2"/>
</dbReference>
<dbReference type="Pfam" id="PF00651">
    <property type="entry name" value="BTB"/>
    <property type="match status" value="1"/>
</dbReference>
<dbReference type="PROSITE" id="PS50097">
    <property type="entry name" value="BTB"/>
    <property type="match status" value="1"/>
</dbReference>
<dbReference type="InterPro" id="IPR000210">
    <property type="entry name" value="BTB/POZ_dom"/>
</dbReference>
<feature type="domain" description="MATH" evidence="2">
    <location>
        <begin position="258"/>
        <end position="392"/>
    </location>
</feature>
<evidence type="ECO:0000259" key="1">
    <source>
        <dbReference type="PROSITE" id="PS50097"/>
    </source>
</evidence>
<feature type="domain" description="BTB" evidence="1">
    <location>
        <begin position="11"/>
        <end position="87"/>
    </location>
</feature>
<dbReference type="SMART" id="SM00225">
    <property type="entry name" value="BTB"/>
    <property type="match status" value="1"/>
</dbReference>
<dbReference type="Gene3D" id="2.60.210.10">
    <property type="entry name" value="Apoptosis, Tumor Necrosis Factor Receptor Associated Protein 2, Chain A"/>
    <property type="match status" value="2"/>
</dbReference>
<evidence type="ECO:0000313" key="4">
    <source>
        <dbReference type="Proteomes" id="UP001620626"/>
    </source>
</evidence>
<dbReference type="InterPro" id="IPR008974">
    <property type="entry name" value="TRAF-like"/>
</dbReference>
<reference evidence="3 4" key="1">
    <citation type="submission" date="2024-10" db="EMBL/GenBank/DDBJ databases">
        <authorList>
            <person name="Kim D."/>
        </authorList>
    </citation>
    <scope>NUCLEOTIDE SEQUENCE [LARGE SCALE GENOMIC DNA]</scope>
    <source>
        <strain evidence="3">BH-2024</strain>
    </source>
</reference>
<dbReference type="SMART" id="SM00061">
    <property type="entry name" value="MATH"/>
    <property type="match status" value="2"/>
</dbReference>
<dbReference type="Gene3D" id="3.30.710.10">
    <property type="entry name" value="Potassium Channel Kv1.1, Chain A"/>
    <property type="match status" value="1"/>
</dbReference>
<gene>
    <name evidence="3" type="ORF">niasHT_029322</name>
</gene>
<organism evidence="3 4">
    <name type="scientific">Heterodera trifolii</name>
    <dbReference type="NCBI Taxonomy" id="157864"/>
    <lineage>
        <taxon>Eukaryota</taxon>
        <taxon>Metazoa</taxon>
        <taxon>Ecdysozoa</taxon>
        <taxon>Nematoda</taxon>
        <taxon>Chromadorea</taxon>
        <taxon>Rhabditida</taxon>
        <taxon>Tylenchina</taxon>
        <taxon>Tylenchomorpha</taxon>
        <taxon>Tylenchoidea</taxon>
        <taxon>Heteroderidae</taxon>
        <taxon>Heteroderinae</taxon>
        <taxon>Heterodera</taxon>
    </lineage>
</organism>
<protein>
    <recommendedName>
        <fullName evidence="5">BTB domain-containing protein</fullName>
    </recommendedName>
</protein>
<evidence type="ECO:0000313" key="3">
    <source>
        <dbReference type="EMBL" id="KAL3100901.1"/>
    </source>
</evidence>
<feature type="domain" description="MATH" evidence="2">
    <location>
        <begin position="412"/>
        <end position="550"/>
    </location>
</feature>
<dbReference type="SUPFAM" id="SSF54695">
    <property type="entry name" value="POZ domain"/>
    <property type="match status" value="1"/>
</dbReference>
<dbReference type="Proteomes" id="UP001620626">
    <property type="component" value="Unassembled WGS sequence"/>
</dbReference>
<sequence length="561" mass="64099">MPSLGNSMERMKHLLSTAEHSDVLPAHQLILMNTSDVFEAMFRLNAKKKRTENASANCPVVKVPDVEVAAFKVMLAFIYTDELSELNGDNAMAVLYAAKKYNIPGLIRPCLDVPISELRNVFLAYAQALIFDLEKILCNVLDSDRLLLSDEFEIWKAAKRWADEKCRQYGIECSSKNRRSVLGPALFKIRFPNIHEEDFAKCVVSSGVLTEKEVLGVYQFNSHPNLYLRGVPGLYSLKFPSHGRIFDWNKAKKGNSRRGTLALEIEKMSEFVGESVGSSRFSDAMYINGLAWKIEAEITEKTEDTNEKNLGFYLWCDAKEGETWNCLCSATYRIILMAEKNEAENSTGNLCDQIFINKSKNWGFNNFINIEELMDPSNGFYSREEDKVTLAIDFTVKNEKMDKFILDQSKSNGTISLDIEKVSEFAREVIWSERKSEIVHIKGFPWKIMAEIGKINGRSTDNDEKWLGIYLWCDAPKEDKNWSCKCSATIRIMSQKCGVSDFRRKFDDHVFDNEENSWGYSNFTSFAELTNPRKGFYNKSEDKVTLAIDVTVKNEKTEDKS</sequence>
<dbReference type="PANTHER" id="PTHR45774:SF3">
    <property type="entry name" value="BTB (POZ) DOMAIN-CONTAINING 2B-RELATED"/>
    <property type="match status" value="1"/>
</dbReference>
<dbReference type="EMBL" id="JBICBT010000784">
    <property type="protein sequence ID" value="KAL3100901.1"/>
    <property type="molecule type" value="Genomic_DNA"/>
</dbReference>
<dbReference type="AlphaFoldDB" id="A0ABD2KDH1"/>
<dbReference type="InterPro" id="IPR002083">
    <property type="entry name" value="MATH/TRAF_dom"/>
</dbReference>
<dbReference type="Pfam" id="PF22486">
    <property type="entry name" value="MATH_2"/>
    <property type="match status" value="2"/>
</dbReference>
<dbReference type="InterPro" id="IPR011333">
    <property type="entry name" value="SKP1/BTB/POZ_sf"/>
</dbReference>
<dbReference type="SUPFAM" id="SSF49599">
    <property type="entry name" value="TRAF domain-like"/>
    <property type="match status" value="2"/>
</dbReference>
<accession>A0ABD2KDH1</accession>
<proteinExistence type="predicted"/>
<dbReference type="PANTHER" id="PTHR45774">
    <property type="entry name" value="BTB/POZ DOMAIN-CONTAINING"/>
    <property type="match status" value="1"/>
</dbReference>
<comment type="caution">
    <text evidence="3">The sequence shown here is derived from an EMBL/GenBank/DDBJ whole genome shotgun (WGS) entry which is preliminary data.</text>
</comment>
<dbReference type="Gene3D" id="1.25.40.420">
    <property type="match status" value="1"/>
</dbReference>